<evidence type="ECO:0000313" key="2">
    <source>
        <dbReference type="Proteomes" id="UP000053989"/>
    </source>
</evidence>
<dbReference type="HOGENOM" id="CLU_099554_0_0_1"/>
<dbReference type="Proteomes" id="UP000053989">
    <property type="component" value="Unassembled WGS sequence"/>
</dbReference>
<protein>
    <submittedName>
        <fullName evidence="1">Uncharacterized protein</fullName>
    </submittedName>
</protein>
<reference evidence="2" key="2">
    <citation type="submission" date="2015-01" db="EMBL/GenBank/DDBJ databases">
        <title>Evolutionary Origins and Diversification of the Mycorrhizal Mutualists.</title>
        <authorList>
            <consortium name="DOE Joint Genome Institute"/>
            <consortium name="Mycorrhizal Genomics Consortium"/>
            <person name="Kohler A."/>
            <person name="Kuo A."/>
            <person name="Nagy L.G."/>
            <person name="Floudas D."/>
            <person name="Copeland A."/>
            <person name="Barry K.W."/>
            <person name="Cichocki N."/>
            <person name="Veneault-Fourrey C."/>
            <person name="LaButti K."/>
            <person name="Lindquist E.A."/>
            <person name="Lipzen A."/>
            <person name="Lundell T."/>
            <person name="Morin E."/>
            <person name="Murat C."/>
            <person name="Riley R."/>
            <person name="Ohm R."/>
            <person name="Sun H."/>
            <person name="Tunlid A."/>
            <person name="Henrissat B."/>
            <person name="Grigoriev I.V."/>
            <person name="Hibbett D.S."/>
            <person name="Martin F."/>
        </authorList>
    </citation>
    <scope>NUCLEOTIDE SEQUENCE [LARGE SCALE GENOMIC DNA]</scope>
    <source>
        <strain evidence="2">Foug A</strain>
    </source>
</reference>
<evidence type="ECO:0000313" key="1">
    <source>
        <dbReference type="EMBL" id="KIM50373.1"/>
    </source>
</evidence>
<accession>A0A0C2YKS5</accession>
<dbReference type="AlphaFoldDB" id="A0A0C2YKS5"/>
<gene>
    <name evidence="1" type="ORF">SCLCIDRAFT_34352</name>
</gene>
<proteinExistence type="predicted"/>
<sequence length="131" mass="15249">MRSEGWEDVKAIWQKVKASEDLRAWCILQAWACGMTNPGIVLYAMDTMFGDHFVLDEWADIFDPMTAAWDASEEESNFIPKVLEIFEEAVKHQGLSLPHPHMRKYIHYFKLIEAVQNEEHWISAPLKVSQK</sequence>
<keyword evidence="2" id="KW-1185">Reference proteome</keyword>
<dbReference type="EMBL" id="KN822470">
    <property type="protein sequence ID" value="KIM50373.1"/>
    <property type="molecule type" value="Genomic_DNA"/>
</dbReference>
<reference evidence="1 2" key="1">
    <citation type="submission" date="2014-04" db="EMBL/GenBank/DDBJ databases">
        <authorList>
            <consortium name="DOE Joint Genome Institute"/>
            <person name="Kuo A."/>
            <person name="Kohler A."/>
            <person name="Nagy L.G."/>
            <person name="Floudas D."/>
            <person name="Copeland A."/>
            <person name="Barry K.W."/>
            <person name="Cichocki N."/>
            <person name="Veneault-Fourrey C."/>
            <person name="LaButti K."/>
            <person name="Lindquist E.A."/>
            <person name="Lipzen A."/>
            <person name="Lundell T."/>
            <person name="Morin E."/>
            <person name="Murat C."/>
            <person name="Sun H."/>
            <person name="Tunlid A."/>
            <person name="Henrissat B."/>
            <person name="Grigoriev I.V."/>
            <person name="Hibbett D.S."/>
            <person name="Martin F."/>
            <person name="Nordberg H.P."/>
            <person name="Cantor M.N."/>
            <person name="Hua S.X."/>
        </authorList>
    </citation>
    <scope>NUCLEOTIDE SEQUENCE [LARGE SCALE GENOMIC DNA]</scope>
    <source>
        <strain evidence="1 2">Foug A</strain>
    </source>
</reference>
<name>A0A0C2YKS5_9AGAM</name>
<dbReference type="InParanoid" id="A0A0C2YKS5"/>
<organism evidence="1 2">
    <name type="scientific">Scleroderma citrinum Foug A</name>
    <dbReference type="NCBI Taxonomy" id="1036808"/>
    <lineage>
        <taxon>Eukaryota</taxon>
        <taxon>Fungi</taxon>
        <taxon>Dikarya</taxon>
        <taxon>Basidiomycota</taxon>
        <taxon>Agaricomycotina</taxon>
        <taxon>Agaricomycetes</taxon>
        <taxon>Agaricomycetidae</taxon>
        <taxon>Boletales</taxon>
        <taxon>Sclerodermatineae</taxon>
        <taxon>Sclerodermataceae</taxon>
        <taxon>Scleroderma</taxon>
    </lineage>
</organism>